<dbReference type="RefSeq" id="WP_203898716.1">
    <property type="nucleotide sequence ID" value="NZ_BOPF01000006.1"/>
</dbReference>
<evidence type="ECO:0000259" key="6">
    <source>
        <dbReference type="PROSITE" id="PS51755"/>
    </source>
</evidence>
<dbReference type="GO" id="GO:0003677">
    <property type="term" value="F:DNA binding"/>
    <property type="evidence" value="ECO:0007669"/>
    <property type="project" value="UniProtKB-UniRule"/>
</dbReference>
<dbReference type="Pfam" id="PF00486">
    <property type="entry name" value="Trans_reg_C"/>
    <property type="match status" value="1"/>
</dbReference>
<keyword evidence="8" id="KW-1185">Reference proteome</keyword>
<dbReference type="PANTHER" id="PTHR35807:SF1">
    <property type="entry name" value="TRANSCRIPTIONAL REGULATOR REDD"/>
    <property type="match status" value="1"/>
</dbReference>
<evidence type="ECO:0000313" key="7">
    <source>
        <dbReference type="EMBL" id="GIJ45169.1"/>
    </source>
</evidence>
<proteinExistence type="inferred from homology"/>
<dbReference type="InterPro" id="IPR003593">
    <property type="entry name" value="AAA+_ATPase"/>
</dbReference>
<dbReference type="InterPro" id="IPR001867">
    <property type="entry name" value="OmpR/PhoB-type_DNA-bd"/>
</dbReference>
<dbReference type="Gene3D" id="1.25.40.10">
    <property type="entry name" value="Tetratricopeptide repeat domain"/>
    <property type="match status" value="1"/>
</dbReference>
<organism evidence="7 8">
    <name type="scientific">Virgisporangium aliadipatigenens</name>
    <dbReference type="NCBI Taxonomy" id="741659"/>
    <lineage>
        <taxon>Bacteria</taxon>
        <taxon>Bacillati</taxon>
        <taxon>Actinomycetota</taxon>
        <taxon>Actinomycetes</taxon>
        <taxon>Micromonosporales</taxon>
        <taxon>Micromonosporaceae</taxon>
        <taxon>Virgisporangium</taxon>
    </lineage>
</organism>
<dbReference type="InterPro" id="IPR011990">
    <property type="entry name" value="TPR-like_helical_dom_sf"/>
</dbReference>
<sequence length="581" mass="61783">MSLSFKILGPVEVRDGDRAVAVTSAKQRALLGAALLQANAVVPTARLVDAIWGDRPPNTANDLVQTYVSTLRRSIGSAGAGCIVTRAPGYLVRVDEGALDLHRFERLTAEADRAAADGDHDRATRLFGDALAHWRGPALAGLDSPVFRAAAARLEELRLRAVERRFEAASHLGATGWLVAELTAFVAEHPLREGTRALLMDVLYRQGRQAEALQVYQQGYAVLREELGVEPGPQLRRAHQAILFGDAEPAPAAASVGPHQLPPPVRLIGREPEERALGAALAAAARADRPALVTVDGPAGVGKTALALAVADRAREAFPDGRLFVPMRATGATPTPVVDALAMLLRSLDGADTPLPGSVDERAALLRTVLAGRRVLVLLDDAWNAAQVRPFLATHRGCVVLVTGRPTLPDLDADLRISLGPLTYRQSVELLGSVVGAQLTRAQAGAAGDIVSACEGLPLAVRAAAARLLSRPGAELHTLAVRLLDPRVCLDHLTVGDLDLRARLDGGFRHLDPTARWALRRLATEGTVFTAFDVAEALGTPVAVAERVADRIAAARLLDHHDGGYRLPRLVRLYARSLPAE</sequence>
<keyword evidence="3 5" id="KW-0238">DNA-binding</keyword>
<dbReference type="SMART" id="SM00862">
    <property type="entry name" value="Trans_reg_C"/>
    <property type="match status" value="1"/>
</dbReference>
<dbReference type="SMART" id="SM01043">
    <property type="entry name" value="BTAD"/>
    <property type="match status" value="1"/>
</dbReference>
<dbReference type="Gene3D" id="1.10.10.10">
    <property type="entry name" value="Winged helix-like DNA-binding domain superfamily/Winged helix DNA-binding domain"/>
    <property type="match status" value="1"/>
</dbReference>
<dbReference type="PROSITE" id="PS51755">
    <property type="entry name" value="OMPR_PHOB"/>
    <property type="match status" value="1"/>
</dbReference>
<accession>A0A8J3YH74</accession>
<feature type="DNA-binding region" description="OmpR/PhoB-type" evidence="5">
    <location>
        <begin position="1"/>
        <end position="94"/>
    </location>
</feature>
<dbReference type="Pfam" id="PF03704">
    <property type="entry name" value="BTAD"/>
    <property type="match status" value="1"/>
</dbReference>
<gene>
    <name evidence="7" type="ORF">Val02_20550</name>
</gene>
<comment type="caution">
    <text evidence="7">The sequence shown here is derived from an EMBL/GenBank/DDBJ whole genome shotgun (WGS) entry which is preliminary data.</text>
</comment>
<feature type="domain" description="OmpR/PhoB-type" evidence="6">
    <location>
        <begin position="1"/>
        <end position="94"/>
    </location>
</feature>
<dbReference type="InterPro" id="IPR051677">
    <property type="entry name" value="AfsR-DnrI-RedD_regulator"/>
</dbReference>
<name>A0A8J3YH74_9ACTN</name>
<comment type="similarity">
    <text evidence="1">Belongs to the AfsR/DnrI/RedD regulatory family.</text>
</comment>
<evidence type="ECO:0000256" key="2">
    <source>
        <dbReference type="ARBA" id="ARBA00023015"/>
    </source>
</evidence>
<dbReference type="GO" id="GO:0006355">
    <property type="term" value="P:regulation of DNA-templated transcription"/>
    <property type="evidence" value="ECO:0007669"/>
    <property type="project" value="InterPro"/>
</dbReference>
<dbReference type="AlphaFoldDB" id="A0A8J3YH74"/>
<protein>
    <recommendedName>
        <fullName evidence="6">OmpR/PhoB-type domain-containing protein</fullName>
    </recommendedName>
</protein>
<dbReference type="PRINTS" id="PR00364">
    <property type="entry name" value="DISEASERSIST"/>
</dbReference>
<dbReference type="SUPFAM" id="SSF48452">
    <property type="entry name" value="TPR-like"/>
    <property type="match status" value="1"/>
</dbReference>
<dbReference type="GO" id="GO:0000160">
    <property type="term" value="P:phosphorelay signal transduction system"/>
    <property type="evidence" value="ECO:0007669"/>
    <property type="project" value="InterPro"/>
</dbReference>
<dbReference type="InterPro" id="IPR005158">
    <property type="entry name" value="BTAD"/>
</dbReference>
<dbReference type="CDD" id="cd15831">
    <property type="entry name" value="BTAD"/>
    <property type="match status" value="1"/>
</dbReference>
<dbReference type="SUPFAM" id="SSF46894">
    <property type="entry name" value="C-terminal effector domain of the bipartite response regulators"/>
    <property type="match status" value="1"/>
</dbReference>
<reference evidence="7" key="1">
    <citation type="submission" date="2021-01" db="EMBL/GenBank/DDBJ databases">
        <title>Whole genome shotgun sequence of Virgisporangium aliadipatigenens NBRC 105644.</title>
        <authorList>
            <person name="Komaki H."/>
            <person name="Tamura T."/>
        </authorList>
    </citation>
    <scope>NUCLEOTIDE SEQUENCE</scope>
    <source>
        <strain evidence="7">NBRC 105644</strain>
    </source>
</reference>
<dbReference type="InterPro" id="IPR016032">
    <property type="entry name" value="Sig_transdc_resp-reg_C-effctor"/>
</dbReference>
<dbReference type="EMBL" id="BOPF01000006">
    <property type="protein sequence ID" value="GIJ45169.1"/>
    <property type="molecule type" value="Genomic_DNA"/>
</dbReference>
<keyword evidence="2" id="KW-0805">Transcription regulation</keyword>
<evidence type="ECO:0000256" key="4">
    <source>
        <dbReference type="ARBA" id="ARBA00023163"/>
    </source>
</evidence>
<evidence type="ECO:0000256" key="5">
    <source>
        <dbReference type="PROSITE-ProRule" id="PRU01091"/>
    </source>
</evidence>
<dbReference type="SMART" id="SM00382">
    <property type="entry name" value="AAA"/>
    <property type="match status" value="1"/>
</dbReference>
<keyword evidence="4" id="KW-0804">Transcription</keyword>
<dbReference type="InterPro" id="IPR027417">
    <property type="entry name" value="P-loop_NTPase"/>
</dbReference>
<dbReference type="SUPFAM" id="SSF52540">
    <property type="entry name" value="P-loop containing nucleoside triphosphate hydrolases"/>
    <property type="match status" value="1"/>
</dbReference>
<dbReference type="InterPro" id="IPR002182">
    <property type="entry name" value="NB-ARC"/>
</dbReference>
<dbReference type="GO" id="GO:0043531">
    <property type="term" value="F:ADP binding"/>
    <property type="evidence" value="ECO:0007669"/>
    <property type="project" value="InterPro"/>
</dbReference>
<dbReference type="Gene3D" id="3.40.50.300">
    <property type="entry name" value="P-loop containing nucleotide triphosphate hydrolases"/>
    <property type="match status" value="1"/>
</dbReference>
<evidence type="ECO:0000256" key="3">
    <source>
        <dbReference type="ARBA" id="ARBA00023125"/>
    </source>
</evidence>
<dbReference type="Proteomes" id="UP000619260">
    <property type="component" value="Unassembled WGS sequence"/>
</dbReference>
<dbReference type="Pfam" id="PF00931">
    <property type="entry name" value="NB-ARC"/>
    <property type="match status" value="1"/>
</dbReference>
<evidence type="ECO:0000313" key="8">
    <source>
        <dbReference type="Proteomes" id="UP000619260"/>
    </source>
</evidence>
<dbReference type="InterPro" id="IPR036388">
    <property type="entry name" value="WH-like_DNA-bd_sf"/>
</dbReference>
<dbReference type="PANTHER" id="PTHR35807">
    <property type="entry name" value="TRANSCRIPTIONAL REGULATOR REDD-RELATED"/>
    <property type="match status" value="1"/>
</dbReference>
<evidence type="ECO:0000256" key="1">
    <source>
        <dbReference type="ARBA" id="ARBA00005820"/>
    </source>
</evidence>